<organism evidence="2 3">
    <name type="scientific">Sphenostylis stenocarpa</name>
    <dbReference type="NCBI Taxonomy" id="92480"/>
    <lineage>
        <taxon>Eukaryota</taxon>
        <taxon>Viridiplantae</taxon>
        <taxon>Streptophyta</taxon>
        <taxon>Embryophyta</taxon>
        <taxon>Tracheophyta</taxon>
        <taxon>Spermatophyta</taxon>
        <taxon>Magnoliopsida</taxon>
        <taxon>eudicotyledons</taxon>
        <taxon>Gunneridae</taxon>
        <taxon>Pentapetalae</taxon>
        <taxon>rosids</taxon>
        <taxon>fabids</taxon>
        <taxon>Fabales</taxon>
        <taxon>Fabaceae</taxon>
        <taxon>Papilionoideae</taxon>
        <taxon>50 kb inversion clade</taxon>
        <taxon>NPAAA clade</taxon>
        <taxon>indigoferoid/millettioid clade</taxon>
        <taxon>Phaseoleae</taxon>
        <taxon>Sphenostylis</taxon>
    </lineage>
</organism>
<dbReference type="SUPFAM" id="SSF53756">
    <property type="entry name" value="UDP-Glycosyltransferase/glycogen phosphorylase"/>
    <property type="match status" value="1"/>
</dbReference>
<proteinExistence type="inferred from homology"/>
<dbReference type="GO" id="GO:0080044">
    <property type="term" value="F:quercetin 7-O-glucosyltransferase activity"/>
    <property type="evidence" value="ECO:0007669"/>
    <property type="project" value="TreeGrafter"/>
</dbReference>
<dbReference type="Gramene" id="rna-AYBTSS11_LOCUS17321">
    <property type="protein sequence ID" value="CAJ1957665.1"/>
    <property type="gene ID" value="gene-AYBTSS11_LOCUS17321"/>
</dbReference>
<dbReference type="Proteomes" id="UP001189624">
    <property type="component" value="Chromosome 5"/>
</dbReference>
<dbReference type="PANTHER" id="PTHR11926:SF1188">
    <property type="entry name" value="FAMILY PROTEIN, PUTATIVE-RELATED"/>
    <property type="match status" value="1"/>
</dbReference>
<dbReference type="AlphaFoldDB" id="A0AA86VQZ1"/>
<dbReference type="PANTHER" id="PTHR11926">
    <property type="entry name" value="GLUCOSYL/GLUCURONOSYL TRANSFERASES"/>
    <property type="match status" value="1"/>
</dbReference>
<reference evidence="2" key="1">
    <citation type="submission" date="2023-10" db="EMBL/GenBank/DDBJ databases">
        <authorList>
            <person name="Domelevo Entfellner J.-B."/>
        </authorList>
    </citation>
    <scope>NUCLEOTIDE SEQUENCE</scope>
</reference>
<evidence type="ECO:0000313" key="2">
    <source>
        <dbReference type="EMBL" id="CAJ1957665.1"/>
    </source>
</evidence>
<gene>
    <name evidence="2" type="ORF">AYBTSS11_LOCUS17321</name>
</gene>
<dbReference type="GO" id="GO:0080043">
    <property type="term" value="F:quercetin 3-O-glucosyltransferase activity"/>
    <property type="evidence" value="ECO:0007669"/>
    <property type="project" value="TreeGrafter"/>
</dbReference>
<comment type="similarity">
    <text evidence="1">Belongs to the UDP-glycosyltransferase family.</text>
</comment>
<dbReference type="Gene3D" id="3.40.50.2000">
    <property type="entry name" value="Glycogen Phosphorylase B"/>
    <property type="match status" value="1"/>
</dbReference>
<sequence>MQVRKPHTVLTPFPVQGHISSLFRLAKLLHLRDFRITFVDTEYNYKRLLNSRGLKALDGIPEFHFETIPDGFPPNDDVDVTQDVVALCKSVTENFFLPFRELLARLYDSATAGIIPPITCLVSDLSMTFTTQAVHELALPIVLFSPASACNLMATLHYREHYDKGLIPLKGIYDISKITDEGVTVFPPFSLKTYWEFSRLQESYYGR</sequence>
<dbReference type="EMBL" id="OY731402">
    <property type="protein sequence ID" value="CAJ1957665.1"/>
    <property type="molecule type" value="Genomic_DNA"/>
</dbReference>
<name>A0AA86VQZ1_9FABA</name>
<keyword evidence="3" id="KW-1185">Reference proteome</keyword>
<accession>A0AA86VQZ1</accession>
<evidence type="ECO:0000313" key="3">
    <source>
        <dbReference type="Proteomes" id="UP001189624"/>
    </source>
</evidence>
<evidence type="ECO:0000256" key="1">
    <source>
        <dbReference type="ARBA" id="ARBA00009995"/>
    </source>
</evidence>
<protein>
    <submittedName>
        <fullName evidence="2">Uncharacterized protein</fullName>
    </submittedName>
</protein>